<proteinExistence type="predicted"/>
<dbReference type="SMART" id="SM01057">
    <property type="entry name" value="Carb_anhydrase"/>
    <property type="match status" value="1"/>
</dbReference>
<name>A0ABU1SG07_9MICO</name>
<evidence type="ECO:0000313" key="2">
    <source>
        <dbReference type="EMBL" id="MDR6868489.1"/>
    </source>
</evidence>
<dbReference type="PANTHER" id="PTHR18952:SF208">
    <property type="entry name" value="CARBONIC ANHYDRASE XA-RELATED"/>
    <property type="match status" value="1"/>
</dbReference>
<dbReference type="EC" id="4.2.1.1" evidence="2"/>
<keyword evidence="3" id="KW-1185">Reference proteome</keyword>
<dbReference type="PROSITE" id="PS51144">
    <property type="entry name" value="ALPHA_CA_2"/>
    <property type="match status" value="1"/>
</dbReference>
<sequence length="194" mass="20601">MPDQNAAPLAVSYRSTAFAVENNGHTIEAIPADLTADSVTVDGVVYFLQQFHFHASSEHLLNGAATPAELHLVHKSADGAVLVLGVLLNVGAENDALNELFSRIPSEAAESAPEPLEGPIDLTGIVPLSSPSVRYAGSLTTPPCTEGVQWNVFLEPSTVSAEQLSEFTKVYPDNHRPVQPLHDRKLTEVLAGAS</sequence>
<reference evidence="2 3" key="1">
    <citation type="submission" date="2023-07" db="EMBL/GenBank/DDBJ databases">
        <title>Sorghum-associated microbial communities from plants grown in Nebraska, USA.</title>
        <authorList>
            <person name="Schachtman D."/>
        </authorList>
    </citation>
    <scope>NUCLEOTIDE SEQUENCE [LARGE SCALE GENOMIC DNA]</scope>
    <source>
        <strain evidence="2 3">2980</strain>
    </source>
</reference>
<evidence type="ECO:0000259" key="1">
    <source>
        <dbReference type="PROSITE" id="PS51144"/>
    </source>
</evidence>
<dbReference type="InterPro" id="IPR001148">
    <property type="entry name" value="CA_dom"/>
</dbReference>
<feature type="domain" description="Alpha-carbonic anhydrase" evidence="1">
    <location>
        <begin position="1"/>
        <end position="190"/>
    </location>
</feature>
<protein>
    <submittedName>
        <fullName evidence="2">Carbonic anhydrase</fullName>
        <ecNumber evidence="2">4.2.1.1</ecNumber>
    </submittedName>
</protein>
<dbReference type="Pfam" id="PF00194">
    <property type="entry name" value="Carb_anhydrase"/>
    <property type="match status" value="1"/>
</dbReference>
<evidence type="ECO:0000313" key="3">
    <source>
        <dbReference type="Proteomes" id="UP001259347"/>
    </source>
</evidence>
<dbReference type="Proteomes" id="UP001259347">
    <property type="component" value="Unassembled WGS sequence"/>
</dbReference>
<dbReference type="SUPFAM" id="SSF51069">
    <property type="entry name" value="Carbonic anhydrase"/>
    <property type="match status" value="1"/>
</dbReference>
<dbReference type="InterPro" id="IPR023561">
    <property type="entry name" value="Carbonic_anhydrase_a-class"/>
</dbReference>
<accession>A0ABU1SG07</accession>
<dbReference type="CDD" id="cd03124">
    <property type="entry name" value="alpha_CA_prokaryotic_like"/>
    <property type="match status" value="1"/>
</dbReference>
<dbReference type="InterPro" id="IPR036398">
    <property type="entry name" value="CA_dom_sf"/>
</dbReference>
<gene>
    <name evidence="2" type="ORF">J2Y69_003108</name>
</gene>
<comment type="caution">
    <text evidence="2">The sequence shown here is derived from an EMBL/GenBank/DDBJ whole genome shotgun (WGS) entry which is preliminary data.</text>
</comment>
<dbReference type="PANTHER" id="PTHR18952">
    <property type="entry name" value="CARBONIC ANHYDRASE"/>
    <property type="match status" value="1"/>
</dbReference>
<dbReference type="Gene3D" id="3.10.200.10">
    <property type="entry name" value="Alpha carbonic anhydrase"/>
    <property type="match status" value="1"/>
</dbReference>
<keyword evidence="2" id="KW-0456">Lyase</keyword>
<dbReference type="GO" id="GO:0004089">
    <property type="term" value="F:carbonate dehydratase activity"/>
    <property type="evidence" value="ECO:0007669"/>
    <property type="project" value="UniProtKB-EC"/>
</dbReference>
<organism evidence="2 3">
    <name type="scientific">Microbacterium resistens</name>
    <dbReference type="NCBI Taxonomy" id="156977"/>
    <lineage>
        <taxon>Bacteria</taxon>
        <taxon>Bacillati</taxon>
        <taxon>Actinomycetota</taxon>
        <taxon>Actinomycetes</taxon>
        <taxon>Micrococcales</taxon>
        <taxon>Microbacteriaceae</taxon>
        <taxon>Microbacterium</taxon>
    </lineage>
</organism>
<dbReference type="InterPro" id="IPR041891">
    <property type="entry name" value="Alpha_CA_prokaryot-like"/>
</dbReference>
<dbReference type="EMBL" id="JAVDUM010000015">
    <property type="protein sequence ID" value="MDR6868489.1"/>
    <property type="molecule type" value="Genomic_DNA"/>
</dbReference>